<dbReference type="InterPro" id="IPR017441">
    <property type="entry name" value="Protein_kinase_ATP_BS"/>
</dbReference>
<dbReference type="InterPro" id="IPR011009">
    <property type="entry name" value="Kinase-like_dom_sf"/>
</dbReference>
<dbReference type="SUPFAM" id="SSF56112">
    <property type="entry name" value="Protein kinase-like (PK-like)"/>
    <property type="match status" value="1"/>
</dbReference>
<feature type="region of interest" description="Disordered" evidence="4">
    <location>
        <begin position="1"/>
        <end position="38"/>
    </location>
</feature>
<keyword evidence="7" id="KW-1185">Reference proteome</keyword>
<keyword evidence="1 3" id="KW-0547">Nucleotide-binding</keyword>
<dbReference type="EMBL" id="MU167275">
    <property type="protein sequence ID" value="KAG0145480.1"/>
    <property type="molecule type" value="Genomic_DNA"/>
</dbReference>
<dbReference type="InterPro" id="IPR000719">
    <property type="entry name" value="Prot_kinase_dom"/>
</dbReference>
<feature type="region of interest" description="Disordered" evidence="4">
    <location>
        <begin position="679"/>
        <end position="704"/>
    </location>
</feature>
<dbReference type="InterPro" id="IPR008271">
    <property type="entry name" value="Ser/Thr_kinase_AS"/>
</dbReference>
<protein>
    <recommendedName>
        <fullName evidence="5">Protein kinase domain-containing protein</fullName>
    </recommendedName>
</protein>
<feature type="compositionally biased region" description="Low complexity" evidence="4">
    <location>
        <begin position="560"/>
        <end position="570"/>
    </location>
</feature>
<evidence type="ECO:0000256" key="4">
    <source>
        <dbReference type="SAM" id="MobiDB-lite"/>
    </source>
</evidence>
<dbReference type="PROSITE" id="PS00108">
    <property type="entry name" value="PROTEIN_KINASE_ST"/>
    <property type="match status" value="1"/>
</dbReference>
<evidence type="ECO:0000256" key="3">
    <source>
        <dbReference type="PROSITE-ProRule" id="PRU10141"/>
    </source>
</evidence>
<dbReference type="GO" id="GO:0005524">
    <property type="term" value="F:ATP binding"/>
    <property type="evidence" value="ECO:0007669"/>
    <property type="project" value="UniProtKB-UniRule"/>
</dbReference>
<dbReference type="SMART" id="SM00220">
    <property type="entry name" value="S_TKc"/>
    <property type="match status" value="1"/>
</dbReference>
<dbReference type="AlphaFoldDB" id="A0A9P6TBB9"/>
<dbReference type="PANTHER" id="PTHR24348">
    <property type="entry name" value="SERINE/THREONINE-PROTEIN KINASE UNC-51-RELATED"/>
    <property type="match status" value="1"/>
</dbReference>
<dbReference type="InterPro" id="IPR045269">
    <property type="entry name" value="Atg1-like"/>
</dbReference>
<feature type="compositionally biased region" description="Polar residues" evidence="4">
    <location>
        <begin position="523"/>
        <end position="554"/>
    </location>
</feature>
<accession>A0A9P6TBB9</accession>
<feature type="compositionally biased region" description="Polar residues" evidence="4">
    <location>
        <begin position="27"/>
        <end position="38"/>
    </location>
</feature>
<proteinExistence type="predicted"/>
<organism evidence="6 7">
    <name type="scientific">Cronartium quercuum f. sp. fusiforme G11</name>
    <dbReference type="NCBI Taxonomy" id="708437"/>
    <lineage>
        <taxon>Eukaryota</taxon>
        <taxon>Fungi</taxon>
        <taxon>Dikarya</taxon>
        <taxon>Basidiomycota</taxon>
        <taxon>Pucciniomycotina</taxon>
        <taxon>Pucciniomycetes</taxon>
        <taxon>Pucciniales</taxon>
        <taxon>Coleosporiaceae</taxon>
        <taxon>Cronartium</taxon>
    </lineage>
</organism>
<feature type="compositionally biased region" description="Basic residues" evidence="4">
    <location>
        <begin position="512"/>
        <end position="522"/>
    </location>
</feature>
<dbReference type="OrthoDB" id="2505064at2759"/>
<dbReference type="Proteomes" id="UP000886653">
    <property type="component" value="Unassembled WGS sequence"/>
</dbReference>
<dbReference type="GO" id="GO:0004674">
    <property type="term" value="F:protein serine/threonine kinase activity"/>
    <property type="evidence" value="ECO:0007669"/>
    <property type="project" value="InterPro"/>
</dbReference>
<evidence type="ECO:0000313" key="7">
    <source>
        <dbReference type="Proteomes" id="UP000886653"/>
    </source>
</evidence>
<dbReference type="PROSITE" id="PS50011">
    <property type="entry name" value="PROTEIN_KINASE_DOM"/>
    <property type="match status" value="1"/>
</dbReference>
<gene>
    <name evidence="6" type="ORF">CROQUDRAFT_705514</name>
</gene>
<feature type="compositionally biased region" description="Basic and acidic residues" evidence="4">
    <location>
        <begin position="499"/>
        <end position="511"/>
    </location>
</feature>
<comment type="caution">
    <text evidence="6">The sequence shown here is derived from an EMBL/GenBank/DDBJ whole genome shotgun (WGS) entry which is preliminary data.</text>
</comment>
<feature type="region of interest" description="Disordered" evidence="4">
    <location>
        <begin position="499"/>
        <end position="570"/>
    </location>
</feature>
<reference evidence="6" key="1">
    <citation type="submission" date="2013-11" db="EMBL/GenBank/DDBJ databases">
        <title>Genome sequence of the fusiform rust pathogen reveals effectors for host alternation and coevolution with pine.</title>
        <authorList>
            <consortium name="DOE Joint Genome Institute"/>
            <person name="Smith K."/>
            <person name="Pendleton A."/>
            <person name="Kubisiak T."/>
            <person name="Anderson C."/>
            <person name="Salamov A."/>
            <person name="Aerts A."/>
            <person name="Riley R."/>
            <person name="Clum A."/>
            <person name="Lindquist E."/>
            <person name="Ence D."/>
            <person name="Campbell M."/>
            <person name="Kronenberg Z."/>
            <person name="Feau N."/>
            <person name="Dhillon B."/>
            <person name="Hamelin R."/>
            <person name="Burleigh J."/>
            <person name="Smith J."/>
            <person name="Yandell M."/>
            <person name="Nelson C."/>
            <person name="Grigoriev I."/>
            <person name="Davis J."/>
        </authorList>
    </citation>
    <scope>NUCLEOTIDE SEQUENCE</scope>
    <source>
        <strain evidence="6">G11</strain>
    </source>
</reference>
<evidence type="ECO:0000259" key="5">
    <source>
        <dbReference type="PROSITE" id="PS50011"/>
    </source>
</evidence>
<evidence type="ECO:0000313" key="6">
    <source>
        <dbReference type="EMBL" id="KAG0145480.1"/>
    </source>
</evidence>
<sequence length="704" mass="78963">MVDASSKSNLSTSSSSSNDSLPLTDNTTHQTEINSNNLPNDIFSITDDQLASQYTFEHEIGYGNWGSIWRISTNPSSTSTRPKTLAIKLVHRDKSSNTTTARVKSLWGEFKTLRRFKSNPSPNVLRISSFIITPSYALLTMSYHPNLLPVKLGENDPKSLKYLKGLINGTHFLHSHHITHNDIKPANVVISHIDQPVLIDFGSDHTMTELCFFFGEYLSPQRAKGEPHDERLSDIWSLGITLYEVIIGRTPFEKDDQEEFLTKEALQVYYQRTLTGEFLGDYQLSTSLQHLLKSMIEPDPNLRLLSCSHALVHPYFIEKPVSTIRKGPSVLDRLKAFETPNFDVPEKLTTPTQTQTGSMVNKRLAQLGLGLGTATNTINPPKPIKVYRDELDPLAPNNNTNKSRVAILSDQNVNTPTRVITPKRVPVPKLTEQEEKEVEVIKARRMTLTNYNKIEQENTSIKIPISPIKSRRMTLHNATQQTIKDSKIVSTEVGKPKVLIEEGEGQQEKHSSKNHSSSHKMTPKTTPNKFRSSSSGKANNYSYRKVNPSPTLDTRNAFKRTLTGSTSTLRSNNRKYDSIIDTPTKSIRRNTLKNSHTNVNNSRLVNSNDNTEINKSNIRTRCVSGPGNLRNVNICQEEKSKKLSIKERLPSLGNNNNKLIKTTSSSPNRSQMILKNKTTTISNSSSSLLPRSRSCLIGPTTSLH</sequence>
<feature type="compositionally biased region" description="Low complexity" evidence="4">
    <location>
        <begin position="1"/>
        <end position="26"/>
    </location>
</feature>
<dbReference type="GO" id="GO:0010506">
    <property type="term" value="P:regulation of autophagy"/>
    <property type="evidence" value="ECO:0007669"/>
    <property type="project" value="InterPro"/>
</dbReference>
<evidence type="ECO:0000256" key="2">
    <source>
        <dbReference type="ARBA" id="ARBA00022840"/>
    </source>
</evidence>
<feature type="binding site" evidence="3">
    <location>
        <position position="88"/>
    </location>
    <ligand>
        <name>ATP</name>
        <dbReference type="ChEBI" id="CHEBI:30616"/>
    </ligand>
</feature>
<dbReference type="Gene3D" id="1.10.510.10">
    <property type="entry name" value="Transferase(Phosphotransferase) domain 1"/>
    <property type="match status" value="1"/>
</dbReference>
<evidence type="ECO:0000256" key="1">
    <source>
        <dbReference type="ARBA" id="ARBA00022741"/>
    </source>
</evidence>
<dbReference type="PANTHER" id="PTHR24348:SF68">
    <property type="entry name" value="SERINE_THREONINE-PROTEIN KINASE ATG1C"/>
    <property type="match status" value="1"/>
</dbReference>
<keyword evidence="2 3" id="KW-0067">ATP-binding</keyword>
<dbReference type="GO" id="GO:0005737">
    <property type="term" value="C:cytoplasm"/>
    <property type="evidence" value="ECO:0007669"/>
    <property type="project" value="TreeGrafter"/>
</dbReference>
<dbReference type="PROSITE" id="PS00107">
    <property type="entry name" value="PROTEIN_KINASE_ATP"/>
    <property type="match status" value="1"/>
</dbReference>
<name>A0A9P6TBB9_9BASI</name>
<dbReference type="Pfam" id="PF00069">
    <property type="entry name" value="Pkinase"/>
    <property type="match status" value="1"/>
</dbReference>
<feature type="compositionally biased region" description="Low complexity" evidence="4">
    <location>
        <begin position="682"/>
        <end position="694"/>
    </location>
</feature>
<feature type="domain" description="Protein kinase" evidence="5">
    <location>
        <begin position="54"/>
        <end position="316"/>
    </location>
</feature>